<reference evidence="3" key="1">
    <citation type="submission" date="2017-04" db="EMBL/GenBank/DDBJ databases">
        <title>Function of individual gut microbiota members based on whole genome sequencing of pure cultures obtained from chicken caecum.</title>
        <authorList>
            <person name="Medvecky M."/>
            <person name="Cejkova D."/>
            <person name="Polansky O."/>
            <person name="Karasova D."/>
            <person name="Kubasova T."/>
            <person name="Cizek A."/>
            <person name="Rychlik I."/>
        </authorList>
    </citation>
    <scope>NUCLEOTIDE SEQUENCE [LARGE SCALE GENOMIC DNA]</scope>
    <source>
        <strain evidence="3">An70</strain>
    </source>
</reference>
<sequence length="279" mass="30018">MAIYVMSDIHGHVRALEEVLDLASPGDDDEVYVLGDMVDRGPAPVDVIRRVRSLPNVHVLMGNHEMMLLDVLLDTGEMDGFTWALNGGFATATGLDVLDRDEYAELIDWMRGLPLFAVAETESRRYILTHAGIDAMEARGYLATAGVDTSEGRGAADATEEQLLDMMSRQLPETLLWTREEFWGQPTGFVGKDGTGPVVVVGHTPSIVLSRYADRMANEGVNEDGRGIVVPVGACDATGGVADRIDIDCSAAAGAPRGRVGLVRLDDGAVWYGTIKDGE</sequence>
<dbReference type="GO" id="GO:0110154">
    <property type="term" value="P:RNA decapping"/>
    <property type="evidence" value="ECO:0007669"/>
    <property type="project" value="TreeGrafter"/>
</dbReference>
<feature type="domain" description="Calcineurin-like phosphoesterase" evidence="1">
    <location>
        <begin position="1"/>
        <end position="214"/>
    </location>
</feature>
<dbReference type="CDD" id="cd00144">
    <property type="entry name" value="MPP_PPP_family"/>
    <property type="match status" value="1"/>
</dbReference>
<evidence type="ECO:0000313" key="3">
    <source>
        <dbReference type="Proteomes" id="UP000196560"/>
    </source>
</evidence>
<dbReference type="AlphaFoldDB" id="A0A1Y3U4X1"/>
<dbReference type="InterPro" id="IPR004843">
    <property type="entry name" value="Calcineurin-like_PHP"/>
</dbReference>
<evidence type="ECO:0000313" key="2">
    <source>
        <dbReference type="EMBL" id="OUN43801.1"/>
    </source>
</evidence>
<dbReference type="InterPro" id="IPR029052">
    <property type="entry name" value="Metallo-depent_PP-like"/>
</dbReference>
<dbReference type="RefSeq" id="WP_087186094.1">
    <property type="nucleotide sequence ID" value="NZ_NFHO01000003.1"/>
</dbReference>
<dbReference type="SUPFAM" id="SSF56300">
    <property type="entry name" value="Metallo-dependent phosphatases"/>
    <property type="match status" value="1"/>
</dbReference>
<dbReference type="EMBL" id="NFHO01000003">
    <property type="protein sequence ID" value="OUN43801.1"/>
    <property type="molecule type" value="Genomic_DNA"/>
</dbReference>
<dbReference type="Gene3D" id="3.60.21.10">
    <property type="match status" value="1"/>
</dbReference>
<protein>
    <submittedName>
        <fullName evidence="2">Serine/threonine protein phosphatase</fullName>
    </submittedName>
</protein>
<name>A0A1Y3U4X1_9ACTN</name>
<proteinExistence type="predicted"/>
<evidence type="ECO:0000259" key="1">
    <source>
        <dbReference type="Pfam" id="PF00149"/>
    </source>
</evidence>
<comment type="caution">
    <text evidence="2">The sequence shown here is derived from an EMBL/GenBank/DDBJ whole genome shotgun (WGS) entry which is preliminary data.</text>
</comment>
<dbReference type="Proteomes" id="UP000196560">
    <property type="component" value="Unassembled WGS sequence"/>
</dbReference>
<accession>A0A1Y3U4X1</accession>
<dbReference type="GO" id="GO:0016791">
    <property type="term" value="F:phosphatase activity"/>
    <property type="evidence" value="ECO:0007669"/>
    <property type="project" value="TreeGrafter"/>
</dbReference>
<dbReference type="Pfam" id="PF00149">
    <property type="entry name" value="Metallophos"/>
    <property type="match status" value="1"/>
</dbReference>
<dbReference type="GO" id="GO:0008803">
    <property type="term" value="F:bis(5'-nucleosyl)-tetraphosphatase (symmetrical) activity"/>
    <property type="evidence" value="ECO:0007669"/>
    <property type="project" value="TreeGrafter"/>
</dbReference>
<gene>
    <name evidence="2" type="ORF">B5G21_03685</name>
</gene>
<dbReference type="PANTHER" id="PTHR42850">
    <property type="entry name" value="METALLOPHOSPHOESTERASE"/>
    <property type="match status" value="1"/>
</dbReference>
<dbReference type="STRING" id="1118060.GCA_000311845_01282"/>
<dbReference type="GO" id="GO:0005737">
    <property type="term" value="C:cytoplasm"/>
    <property type="evidence" value="ECO:0007669"/>
    <property type="project" value="TreeGrafter"/>
</dbReference>
<dbReference type="eggNOG" id="COG0639">
    <property type="taxonomic scope" value="Bacteria"/>
</dbReference>
<dbReference type="InterPro" id="IPR050126">
    <property type="entry name" value="Ap4A_hydrolase"/>
</dbReference>
<dbReference type="PANTHER" id="PTHR42850:SF4">
    <property type="entry name" value="ZINC-DEPENDENT ENDOPOLYPHOSPHATASE"/>
    <property type="match status" value="1"/>
</dbReference>
<keyword evidence="3" id="KW-1185">Reference proteome</keyword>
<organism evidence="2 3">
    <name type="scientific">Enorma massiliensis</name>
    <dbReference type="NCBI Taxonomy" id="1472761"/>
    <lineage>
        <taxon>Bacteria</taxon>
        <taxon>Bacillati</taxon>
        <taxon>Actinomycetota</taxon>
        <taxon>Coriobacteriia</taxon>
        <taxon>Coriobacteriales</taxon>
        <taxon>Coriobacteriaceae</taxon>
        <taxon>Enorma</taxon>
    </lineage>
</organism>